<protein>
    <submittedName>
        <fullName evidence="2">PHF5-like protein</fullName>
    </submittedName>
</protein>
<dbReference type="Proteomes" id="UP000265618">
    <property type="component" value="Unassembled WGS sequence"/>
</dbReference>
<evidence type="ECO:0000313" key="3">
    <source>
        <dbReference type="Proteomes" id="UP000265618"/>
    </source>
</evidence>
<name>A0A9K3CYR4_9EUKA</name>
<keyword evidence="3" id="KW-1185">Reference proteome</keyword>
<gene>
    <name evidence="2" type="ORF">KIPB_006401</name>
</gene>
<dbReference type="PANTHER" id="PTHR13120">
    <property type="entry name" value="PHD FINGER-LIKE DOMAIN-CONTAINING PROTEIN 5A"/>
    <property type="match status" value="1"/>
</dbReference>
<comment type="caution">
    <text evidence="2">The sequence shown here is derived from an EMBL/GenBank/DDBJ whole genome shotgun (WGS) entry which is preliminary data.</text>
</comment>
<organism evidence="2 3">
    <name type="scientific">Kipferlia bialata</name>
    <dbReference type="NCBI Taxonomy" id="797122"/>
    <lineage>
        <taxon>Eukaryota</taxon>
        <taxon>Metamonada</taxon>
        <taxon>Carpediemonas-like organisms</taxon>
        <taxon>Kipferlia</taxon>
    </lineage>
</organism>
<dbReference type="EMBL" id="BDIP01001641">
    <property type="protein sequence ID" value="GIQ84831.1"/>
    <property type="molecule type" value="Genomic_DNA"/>
</dbReference>
<comment type="similarity">
    <text evidence="1">Belongs to the PHF5 family.</text>
</comment>
<reference evidence="2 3" key="1">
    <citation type="journal article" date="2018" name="PLoS ONE">
        <title>The draft genome of Kipferlia bialata reveals reductive genome evolution in fornicate parasites.</title>
        <authorList>
            <person name="Tanifuji G."/>
            <person name="Takabayashi S."/>
            <person name="Kume K."/>
            <person name="Takagi M."/>
            <person name="Nakayama T."/>
            <person name="Kamikawa R."/>
            <person name="Inagaki Y."/>
            <person name="Hashimoto T."/>
        </authorList>
    </citation>
    <scope>NUCLEOTIDE SEQUENCE [LARGE SCALE GENOMIC DNA]</scope>
    <source>
        <strain evidence="2">NY0173</strain>
    </source>
</reference>
<evidence type="ECO:0000313" key="2">
    <source>
        <dbReference type="EMBL" id="GIQ84831.1"/>
    </source>
</evidence>
<proteinExistence type="inferred from homology"/>
<dbReference type="Pfam" id="PF03660">
    <property type="entry name" value="PHF5"/>
    <property type="match status" value="1"/>
</dbReference>
<sequence>MARHHPDLVFCRKISGASVGLLCERCEGRCCICDSFVRPCIPVHVCDDCAYGSNSGRCIICGAKGVTEAYYCEECCLLEKDRDGCPRVINIGVARSDLFYERRKHNLAGGGGKGKGKGKGK</sequence>
<accession>A0A9K3CYR4</accession>
<dbReference type="InterPro" id="IPR005345">
    <property type="entry name" value="PHF5"/>
</dbReference>
<dbReference type="AlphaFoldDB" id="A0A9K3CYR4"/>
<dbReference type="OrthoDB" id="10248186at2759"/>
<dbReference type="GO" id="GO:0000398">
    <property type="term" value="P:mRNA splicing, via spliceosome"/>
    <property type="evidence" value="ECO:0007669"/>
    <property type="project" value="InterPro"/>
</dbReference>
<dbReference type="PIRSF" id="PIRSF016468">
    <property type="entry name" value="PHF5"/>
    <property type="match status" value="1"/>
</dbReference>
<evidence type="ECO:0000256" key="1">
    <source>
        <dbReference type="ARBA" id="ARBA00008626"/>
    </source>
</evidence>